<dbReference type="EMBL" id="BMVO01000016">
    <property type="protein sequence ID" value="GHB16160.1"/>
    <property type="molecule type" value="Genomic_DNA"/>
</dbReference>
<protein>
    <recommendedName>
        <fullName evidence="4">DUF2630 family protein</fullName>
    </recommendedName>
</protein>
<feature type="region of interest" description="Disordered" evidence="1">
    <location>
        <begin position="64"/>
        <end position="86"/>
    </location>
</feature>
<dbReference type="Pfam" id="PF10944">
    <property type="entry name" value="DUF2630"/>
    <property type="match status" value="1"/>
</dbReference>
<sequence length="86" mass="9930">MADTEDANQEILDNITGLVGEERELRERSTRKLGLDNAERARLRSVEIQLDQCWDLLRQRRAKSEFGEDPGKARVRPASEVENYKS</sequence>
<evidence type="ECO:0000313" key="3">
    <source>
        <dbReference type="Proteomes" id="UP000599437"/>
    </source>
</evidence>
<accession>A0ABQ3DZB2</accession>
<evidence type="ECO:0000313" key="2">
    <source>
        <dbReference type="EMBL" id="GHB16160.1"/>
    </source>
</evidence>
<gene>
    <name evidence="2" type="ORF">GCM10010346_44880</name>
</gene>
<dbReference type="InterPro" id="IPR020311">
    <property type="entry name" value="Uncharacterised_Rv0898c"/>
</dbReference>
<evidence type="ECO:0008006" key="4">
    <source>
        <dbReference type="Google" id="ProtNLM"/>
    </source>
</evidence>
<organism evidence="2 3">
    <name type="scientific">Streptomyces chryseus</name>
    <dbReference type="NCBI Taxonomy" id="68186"/>
    <lineage>
        <taxon>Bacteria</taxon>
        <taxon>Bacillati</taxon>
        <taxon>Actinomycetota</taxon>
        <taxon>Actinomycetes</taxon>
        <taxon>Kitasatosporales</taxon>
        <taxon>Streptomycetaceae</taxon>
        <taxon>Streptomyces</taxon>
    </lineage>
</organism>
<evidence type="ECO:0000256" key="1">
    <source>
        <dbReference type="SAM" id="MobiDB-lite"/>
    </source>
</evidence>
<proteinExistence type="predicted"/>
<keyword evidence="3" id="KW-1185">Reference proteome</keyword>
<comment type="caution">
    <text evidence="2">The sequence shown here is derived from an EMBL/GenBank/DDBJ whole genome shotgun (WGS) entry which is preliminary data.</text>
</comment>
<name>A0ABQ3DZB2_9ACTN</name>
<reference evidence="3" key="1">
    <citation type="journal article" date="2019" name="Int. J. Syst. Evol. Microbiol.">
        <title>The Global Catalogue of Microorganisms (GCM) 10K type strain sequencing project: providing services to taxonomists for standard genome sequencing and annotation.</title>
        <authorList>
            <consortium name="The Broad Institute Genomics Platform"/>
            <consortium name="The Broad Institute Genome Sequencing Center for Infectious Disease"/>
            <person name="Wu L."/>
            <person name="Ma J."/>
        </authorList>
    </citation>
    <scope>NUCLEOTIDE SEQUENCE [LARGE SCALE GENOMIC DNA]</scope>
    <source>
        <strain evidence="3">JCM 4737</strain>
    </source>
</reference>
<dbReference type="RefSeq" id="WP_189715823.1">
    <property type="nucleotide sequence ID" value="NZ_BMVO01000016.1"/>
</dbReference>
<dbReference type="Proteomes" id="UP000599437">
    <property type="component" value="Unassembled WGS sequence"/>
</dbReference>